<keyword evidence="1" id="KW-0680">Restriction system</keyword>
<dbReference type="InterPro" id="IPR051268">
    <property type="entry name" value="Type-I_R_enzyme_R_subunit"/>
</dbReference>
<dbReference type="Gene3D" id="3.40.50.300">
    <property type="entry name" value="P-loop containing nucleotide triphosphate hydrolases"/>
    <property type="match status" value="2"/>
</dbReference>
<organism evidence="3 4">
    <name type="scientific">Nitrosomonas communis</name>
    <dbReference type="NCBI Taxonomy" id="44574"/>
    <lineage>
        <taxon>Bacteria</taxon>
        <taxon>Pseudomonadati</taxon>
        <taxon>Pseudomonadota</taxon>
        <taxon>Betaproteobacteria</taxon>
        <taxon>Nitrosomonadales</taxon>
        <taxon>Nitrosomonadaceae</taxon>
        <taxon>Nitrosomonas</taxon>
    </lineage>
</organism>
<dbReference type="InterPro" id="IPR027417">
    <property type="entry name" value="P-loop_NTPase"/>
</dbReference>
<evidence type="ECO:0000256" key="1">
    <source>
        <dbReference type="ARBA" id="ARBA00022747"/>
    </source>
</evidence>
<sequence length="278" mass="31784">MRFLTDYFQYRHIIAKFYFIVDRLDLLIQANREFTSRGLTVYTIDSRETLSRNIKVTQVIHNHSGKPEITVVNIQTFKDDPDVVSTKDYDIAIQRVYFLDEVHRSYNPKGSFLANLDQSDRNAIKIGLTGTPLLGDDYNSRVLFGDYIHKYYYNASIADGYTLRLIREQIATHYKITLQQALAEVEVQQSGIDKKLVYAHPTFVEPMLDYIVADFEKSRGALNDASIGGMVICDSSEQAKQMFEIFNAKYAKGPMPAVEQVNDNDLPYSKAAQPESAY</sequence>
<dbReference type="PANTHER" id="PTHR30195">
    <property type="entry name" value="TYPE I SITE-SPECIFIC DEOXYRIBONUCLEASE PROTEIN SUBUNIT M AND R"/>
    <property type="match status" value="1"/>
</dbReference>
<evidence type="ECO:0000313" key="3">
    <source>
        <dbReference type="EMBL" id="SFL67542.1"/>
    </source>
</evidence>
<dbReference type="Pfam" id="PF18766">
    <property type="entry name" value="SWI2_SNF2"/>
    <property type="match status" value="1"/>
</dbReference>
<accession>A0A1I4JLU4</accession>
<dbReference type="Proteomes" id="UP000183287">
    <property type="component" value="Unassembled WGS sequence"/>
</dbReference>
<gene>
    <name evidence="3" type="ORF">SAMN05421863_1002117</name>
</gene>
<proteinExistence type="predicted"/>
<dbReference type="InterPro" id="IPR040980">
    <property type="entry name" value="SWI2_SNF2"/>
</dbReference>
<feature type="domain" description="SWI2/SNF2 ATPase" evidence="2">
    <location>
        <begin position="4"/>
        <end position="181"/>
    </location>
</feature>
<protein>
    <submittedName>
        <fullName evidence="3">Type I restriction enzyme, R subunit</fullName>
    </submittedName>
</protein>
<dbReference type="AlphaFoldDB" id="A0A1I4JLU4"/>
<dbReference type="RefSeq" id="WP_256211823.1">
    <property type="nucleotide sequence ID" value="NZ_FOUB01000002.1"/>
</dbReference>
<keyword evidence="4" id="KW-1185">Reference proteome</keyword>
<dbReference type="SUPFAM" id="SSF52540">
    <property type="entry name" value="P-loop containing nucleoside triphosphate hydrolases"/>
    <property type="match status" value="1"/>
</dbReference>
<dbReference type="GO" id="GO:0009307">
    <property type="term" value="P:DNA restriction-modification system"/>
    <property type="evidence" value="ECO:0007669"/>
    <property type="project" value="UniProtKB-KW"/>
</dbReference>
<evidence type="ECO:0000259" key="2">
    <source>
        <dbReference type="Pfam" id="PF18766"/>
    </source>
</evidence>
<name>A0A1I4JLU4_9PROT</name>
<evidence type="ECO:0000313" key="4">
    <source>
        <dbReference type="Proteomes" id="UP000183287"/>
    </source>
</evidence>
<dbReference type="EMBL" id="FOUB01000002">
    <property type="protein sequence ID" value="SFL67542.1"/>
    <property type="molecule type" value="Genomic_DNA"/>
</dbReference>
<dbReference type="PANTHER" id="PTHR30195:SF15">
    <property type="entry name" value="TYPE I RESTRICTION ENZYME HINDI ENDONUCLEASE SUBUNIT"/>
    <property type="match status" value="1"/>
</dbReference>
<reference evidence="4" key="1">
    <citation type="submission" date="2016-10" db="EMBL/GenBank/DDBJ databases">
        <authorList>
            <person name="Varghese N."/>
            <person name="Submissions S."/>
        </authorList>
    </citation>
    <scope>NUCLEOTIDE SEQUENCE [LARGE SCALE GENOMIC DNA]</scope>
    <source>
        <strain evidence="4">Nm44</strain>
    </source>
</reference>